<dbReference type="KEGG" id="mpar:F7D14_17085"/>
<dbReference type="Proteomes" id="UP000422569">
    <property type="component" value="Chromosome"/>
</dbReference>
<keyword evidence="3" id="KW-1185">Reference proteome</keyword>
<evidence type="ECO:0000313" key="2">
    <source>
        <dbReference type="EMBL" id="QGM99760.1"/>
    </source>
</evidence>
<organism evidence="2 3">
    <name type="scientific">Methylocystis parvus</name>
    <dbReference type="NCBI Taxonomy" id="134"/>
    <lineage>
        <taxon>Bacteria</taxon>
        <taxon>Pseudomonadati</taxon>
        <taxon>Pseudomonadota</taxon>
        <taxon>Alphaproteobacteria</taxon>
        <taxon>Hyphomicrobiales</taxon>
        <taxon>Methylocystaceae</taxon>
        <taxon>Methylocystis</taxon>
    </lineage>
</organism>
<evidence type="ECO:0000256" key="1">
    <source>
        <dbReference type="SAM" id="SignalP"/>
    </source>
</evidence>
<keyword evidence="1" id="KW-0732">Signal</keyword>
<proteinExistence type="predicted"/>
<feature type="signal peptide" evidence="1">
    <location>
        <begin position="1"/>
        <end position="34"/>
    </location>
</feature>
<feature type="chain" id="PRO_5025337118" evidence="1">
    <location>
        <begin position="35"/>
        <end position="110"/>
    </location>
</feature>
<name>A0A6B8MGE9_9HYPH</name>
<dbReference type="EMBL" id="CP044331">
    <property type="protein sequence ID" value="QGM99760.1"/>
    <property type="molecule type" value="Genomic_DNA"/>
</dbReference>
<dbReference type="AlphaFoldDB" id="A0A6B8MGE9"/>
<sequence>MLSSKYEKSLWPRLAAPLVAGLLVSAAYHSNVQAAPLATYVVLDQDGYGVIECLTQKSDCGKIVADAWCESHGHGPAKAYGRAEDVTASIDAAAPRQPLQPGAAIVSCSE</sequence>
<evidence type="ECO:0000313" key="3">
    <source>
        <dbReference type="Proteomes" id="UP000422569"/>
    </source>
</evidence>
<accession>A0A6B8MGE9</accession>
<gene>
    <name evidence="2" type="ORF">F7D14_17085</name>
</gene>
<protein>
    <submittedName>
        <fullName evidence="2">Uncharacterized protein</fullName>
    </submittedName>
</protein>
<reference evidence="2 3" key="1">
    <citation type="submission" date="2019-09" db="EMBL/GenBank/DDBJ databases">
        <title>Isolation and complete genome sequencing of Methylocystis species.</title>
        <authorList>
            <person name="Rumah B.L."/>
            <person name="Stead C.E."/>
            <person name="Stevens B.C."/>
            <person name="Minton N.P."/>
            <person name="Grosse-Honebrink A."/>
            <person name="Zhang Y."/>
        </authorList>
    </citation>
    <scope>NUCLEOTIDE SEQUENCE [LARGE SCALE GENOMIC DNA]</scope>
    <source>
        <strain evidence="2 3">BRCS2</strain>
    </source>
</reference>